<protein>
    <recommendedName>
        <fullName evidence="9">ATP synthase epsilon chain</fullName>
    </recommendedName>
    <alternativeName>
        <fullName evidence="9">ATP synthase F1 sector epsilon subunit</fullName>
    </alternativeName>
    <alternativeName>
        <fullName evidence="9">F-ATPase epsilon subunit</fullName>
    </alternativeName>
</protein>
<dbReference type="Proteomes" id="UP000220840">
    <property type="component" value="Unassembled WGS sequence"/>
</dbReference>
<keyword evidence="7 9" id="KW-0139">CF(1)</keyword>
<dbReference type="AlphaFoldDB" id="A0A2A7MD98"/>
<dbReference type="InterPro" id="IPR001469">
    <property type="entry name" value="ATP_synth_F1_dsu/esu"/>
</dbReference>
<dbReference type="GO" id="GO:0045259">
    <property type="term" value="C:proton-transporting ATP synthase complex"/>
    <property type="evidence" value="ECO:0007669"/>
    <property type="project" value="UniProtKB-KW"/>
</dbReference>
<keyword evidence="6 9" id="KW-0472">Membrane</keyword>
<dbReference type="Gene3D" id="2.60.15.10">
    <property type="entry name" value="F0F1 ATP synthase delta/epsilon subunit, N-terminal"/>
    <property type="match status" value="1"/>
</dbReference>
<gene>
    <name evidence="9 15" type="primary">atpC</name>
    <name evidence="14" type="ORF">CNEO2_230053</name>
    <name evidence="13" type="ORF">CNEO_45273</name>
    <name evidence="16" type="ORF">CNEONATNEC25_00524</name>
    <name evidence="15" type="ORF">CQ394_18725</name>
</gene>
<accession>A0A2A7MD98</accession>
<dbReference type="PANTHER" id="PTHR13822">
    <property type="entry name" value="ATP SYNTHASE DELTA/EPSILON CHAIN"/>
    <property type="match status" value="1"/>
</dbReference>
<dbReference type="GO" id="GO:0005524">
    <property type="term" value="F:ATP binding"/>
    <property type="evidence" value="ECO:0007669"/>
    <property type="project" value="UniProtKB-UniRule"/>
</dbReference>
<comment type="similarity">
    <text evidence="2 9 10">Belongs to the ATPase epsilon chain family.</text>
</comment>
<reference evidence="13" key="3">
    <citation type="submission" date="2021-10" db="EMBL/GenBank/DDBJ databases">
        <authorList>
            <person name="Mesa V."/>
        </authorList>
    </citation>
    <scope>NUCLEOTIDE SEQUENCE</scope>
    <source>
        <strain evidence="13">CC3_PB</strain>
    </source>
</reference>
<feature type="domain" description="ATP synthase F1 complex delta/epsilon subunit N-terminal" evidence="12">
    <location>
        <begin position="5"/>
        <end position="84"/>
    </location>
</feature>
<dbReference type="STRING" id="137838.GCA_001458595_00770"/>
<comment type="subcellular location">
    <subcellularLocation>
        <location evidence="1 9">Cell membrane</location>
        <topology evidence="1 9">Peripheral membrane protein</topology>
    </subcellularLocation>
</comment>
<keyword evidence="9" id="KW-0375">Hydrogen ion transport</keyword>
<dbReference type="GO" id="GO:0005886">
    <property type="term" value="C:plasma membrane"/>
    <property type="evidence" value="ECO:0007669"/>
    <property type="project" value="UniProtKB-SubCell"/>
</dbReference>
<name>A0A2A7MD98_9CLOT</name>
<dbReference type="Proteomes" id="UP000789738">
    <property type="component" value="Unassembled WGS sequence"/>
</dbReference>
<evidence type="ECO:0000313" key="14">
    <source>
        <dbReference type="EMBL" id="CAI3576516.1"/>
    </source>
</evidence>
<dbReference type="InterPro" id="IPR020546">
    <property type="entry name" value="ATP_synth_F1_dsu/esu_N"/>
</dbReference>
<evidence type="ECO:0000313" key="16">
    <source>
        <dbReference type="EMBL" id="VCT82937.1"/>
    </source>
</evidence>
<dbReference type="NCBIfam" id="TIGR01216">
    <property type="entry name" value="ATP_synt_epsi"/>
    <property type="match status" value="1"/>
</dbReference>
<dbReference type="PANTHER" id="PTHR13822:SF10">
    <property type="entry name" value="ATP SYNTHASE EPSILON CHAIN, CHLOROPLASTIC"/>
    <property type="match status" value="1"/>
</dbReference>
<keyword evidence="5 9" id="KW-0406">Ion transport</keyword>
<reference evidence="14" key="4">
    <citation type="submission" date="2022-10" db="EMBL/GenBank/DDBJ databases">
        <authorList>
            <person name="Aires J."/>
            <person name="Mesa V."/>
        </authorList>
    </citation>
    <scope>NUCLEOTIDE SEQUENCE</scope>
    <source>
        <strain evidence="14">Clostridium neonatale JD116</strain>
    </source>
</reference>
<evidence type="ECO:0000256" key="7">
    <source>
        <dbReference type="ARBA" id="ARBA00023196"/>
    </source>
</evidence>
<keyword evidence="3 9" id="KW-0813">Transport</keyword>
<dbReference type="OrthoDB" id="9804110at2"/>
<dbReference type="HAMAP" id="MF_00530">
    <property type="entry name" value="ATP_synth_epsil_bac"/>
    <property type="match status" value="1"/>
</dbReference>
<dbReference type="RefSeq" id="WP_058293713.1">
    <property type="nucleotide sequence ID" value="NZ_CAKJVD010000016.1"/>
</dbReference>
<keyword evidence="17" id="KW-1185">Reference proteome</keyword>
<evidence type="ECO:0000256" key="8">
    <source>
        <dbReference type="ARBA" id="ARBA00023310"/>
    </source>
</evidence>
<proteinExistence type="inferred from homology"/>
<keyword evidence="4 9" id="KW-1003">Cell membrane</keyword>
<evidence type="ECO:0000256" key="5">
    <source>
        <dbReference type="ARBA" id="ARBA00023065"/>
    </source>
</evidence>
<dbReference type="InterPro" id="IPR036771">
    <property type="entry name" value="ATPsynth_dsu/esu_N"/>
</dbReference>
<dbReference type="InterPro" id="IPR020547">
    <property type="entry name" value="ATP_synth_F1_esu_C"/>
</dbReference>
<dbReference type="GO" id="GO:0046933">
    <property type="term" value="F:proton-transporting ATP synthase activity, rotational mechanism"/>
    <property type="evidence" value="ECO:0007669"/>
    <property type="project" value="UniProtKB-UniRule"/>
</dbReference>
<organism evidence="15 17">
    <name type="scientific">Clostridium neonatale</name>
    <dbReference type="NCBI Taxonomy" id="137838"/>
    <lineage>
        <taxon>Bacteria</taxon>
        <taxon>Bacillati</taxon>
        <taxon>Bacillota</taxon>
        <taxon>Clostridia</taxon>
        <taxon>Eubacteriales</taxon>
        <taxon>Clostridiaceae</taxon>
        <taxon>Clostridium</taxon>
    </lineage>
</organism>
<dbReference type="SUPFAM" id="SSF51344">
    <property type="entry name" value="Epsilon subunit of F1F0-ATP synthase N-terminal domain"/>
    <property type="match status" value="1"/>
</dbReference>
<keyword evidence="8 9" id="KW-0066">ATP synthesis</keyword>
<dbReference type="EMBL" id="PDCJ01000004">
    <property type="protein sequence ID" value="PEG29393.1"/>
    <property type="molecule type" value="Genomic_DNA"/>
</dbReference>
<dbReference type="CDD" id="cd12152">
    <property type="entry name" value="F1-ATPase_delta"/>
    <property type="match status" value="1"/>
</dbReference>
<dbReference type="EMBL" id="UWJD01000001">
    <property type="protein sequence ID" value="VCT82937.1"/>
    <property type="molecule type" value="Genomic_DNA"/>
</dbReference>
<reference evidence="16 18" key="2">
    <citation type="submission" date="2018-06" db="EMBL/GenBank/DDBJ databases">
        <authorList>
            <consortium name="IHU Genomes"/>
        </authorList>
    </citation>
    <scope>NUCLEOTIDE SEQUENCE [LARGE SCALE GENOMIC DNA]</scope>
    <source>
        <strain evidence="16 18">NEC25</strain>
    </source>
</reference>
<dbReference type="SUPFAM" id="SSF46604">
    <property type="entry name" value="Epsilon subunit of F1F0-ATP synthase C-terminal domain"/>
    <property type="match status" value="1"/>
</dbReference>
<dbReference type="GeneID" id="68875843"/>
<evidence type="ECO:0000256" key="1">
    <source>
        <dbReference type="ARBA" id="ARBA00004202"/>
    </source>
</evidence>
<dbReference type="Proteomes" id="UP000431451">
    <property type="component" value="Unassembled WGS sequence"/>
</dbReference>
<dbReference type="Proteomes" id="UP001189143">
    <property type="component" value="Unassembled WGS sequence"/>
</dbReference>
<dbReference type="InterPro" id="IPR036794">
    <property type="entry name" value="ATP_F1_dsu/esu_C_sf"/>
</dbReference>
<dbReference type="EMBL" id="CAMTCP010000155">
    <property type="protein sequence ID" value="CAI3576516.1"/>
    <property type="molecule type" value="Genomic_DNA"/>
</dbReference>
<evidence type="ECO:0000256" key="9">
    <source>
        <dbReference type="HAMAP-Rule" id="MF_00530"/>
    </source>
</evidence>
<evidence type="ECO:0000256" key="6">
    <source>
        <dbReference type="ARBA" id="ARBA00023136"/>
    </source>
</evidence>
<evidence type="ECO:0000256" key="2">
    <source>
        <dbReference type="ARBA" id="ARBA00005712"/>
    </source>
</evidence>
<dbReference type="Pfam" id="PF00401">
    <property type="entry name" value="ATP-synt_DE"/>
    <property type="match status" value="1"/>
</dbReference>
<evidence type="ECO:0000256" key="4">
    <source>
        <dbReference type="ARBA" id="ARBA00022475"/>
    </source>
</evidence>
<dbReference type="EMBL" id="CAKJVE010000004">
    <property type="protein sequence ID" value="CAG9711368.1"/>
    <property type="molecule type" value="Genomic_DNA"/>
</dbReference>
<comment type="function">
    <text evidence="9">Produces ATP from ADP in the presence of a proton gradient across the membrane.</text>
</comment>
<evidence type="ECO:0000313" key="15">
    <source>
        <dbReference type="EMBL" id="PEG29393.1"/>
    </source>
</evidence>
<evidence type="ECO:0000313" key="13">
    <source>
        <dbReference type="EMBL" id="CAG9711368.1"/>
    </source>
</evidence>
<evidence type="ECO:0000256" key="10">
    <source>
        <dbReference type="RuleBase" id="RU003656"/>
    </source>
</evidence>
<comment type="subunit">
    <text evidence="9 10">F-type ATPases have 2 components, CF(1) - the catalytic core - and CF(0) - the membrane proton channel. CF(1) has five subunits: alpha(3), beta(3), gamma(1), delta(1), epsilon(1). CF(0) has three main subunits: a, b and c.</text>
</comment>
<feature type="domain" description="ATP synthase epsilon subunit C-terminal" evidence="11">
    <location>
        <begin position="88"/>
        <end position="130"/>
    </location>
</feature>
<evidence type="ECO:0000256" key="3">
    <source>
        <dbReference type="ARBA" id="ARBA00022448"/>
    </source>
</evidence>
<evidence type="ECO:0000259" key="11">
    <source>
        <dbReference type="Pfam" id="PF00401"/>
    </source>
</evidence>
<evidence type="ECO:0000259" key="12">
    <source>
        <dbReference type="Pfam" id="PF02823"/>
    </source>
</evidence>
<sequence>MGKTFALKIVTPSHDVYDGNAEKIFLKNSSGELEILANHENMITSTVPYITRFLDDKGTEQKLFISSAIVYVSDGNVTVCTDAAEFPEDIDFDRAEKAKDRAEEKLKNAEDYERKIYNLALARAVERLKLKK</sequence>
<dbReference type="Gene3D" id="1.20.5.440">
    <property type="entry name" value="ATP synthase delta/epsilon subunit, C-terminal domain"/>
    <property type="match status" value="1"/>
</dbReference>
<reference evidence="15 17" key="1">
    <citation type="submission" date="2017-10" db="EMBL/GenBank/DDBJ databases">
        <title>Effective Description of Clostridium neonatale sp. nov. linked to necrotizing enterocolitis in neonates and a clarification of species assignable to the genus Clostridium (Prazmowski 1880) emend. Lawson and Rainey 2016.</title>
        <authorList>
            <person name="Bernard K."/>
            <person name="Burdz T."/>
            <person name="Wiebe D."/>
            <person name="Balcewich B."/>
            <person name="Alfa M."/>
            <person name="Bernier A.-M."/>
        </authorList>
    </citation>
    <scope>NUCLEOTIDE SEQUENCE [LARGE SCALE GENOMIC DNA]</scope>
    <source>
        <strain evidence="15 17">LCDC99A005</strain>
    </source>
</reference>
<evidence type="ECO:0000313" key="18">
    <source>
        <dbReference type="Proteomes" id="UP000431451"/>
    </source>
</evidence>
<evidence type="ECO:0000313" key="17">
    <source>
        <dbReference type="Proteomes" id="UP000220840"/>
    </source>
</evidence>
<dbReference type="Pfam" id="PF02823">
    <property type="entry name" value="ATP-synt_DE_N"/>
    <property type="match status" value="1"/>
</dbReference>